<dbReference type="Proteomes" id="UP000785200">
    <property type="component" value="Unassembled WGS sequence"/>
</dbReference>
<dbReference type="PROSITE" id="PS50922">
    <property type="entry name" value="TLC"/>
    <property type="match status" value="1"/>
</dbReference>
<protein>
    <submittedName>
        <fullName evidence="8">Topoisomerase I damage affected 4</fullName>
    </submittedName>
</protein>
<keyword evidence="4 5" id="KW-0472">Membrane</keyword>
<evidence type="ECO:0000256" key="4">
    <source>
        <dbReference type="ARBA" id="ARBA00023136"/>
    </source>
</evidence>
<evidence type="ECO:0000259" key="7">
    <source>
        <dbReference type="PROSITE" id="PS50922"/>
    </source>
</evidence>
<feature type="transmembrane region" description="Helical" evidence="6">
    <location>
        <begin position="161"/>
        <end position="179"/>
    </location>
</feature>
<keyword evidence="9" id="KW-1185">Reference proteome</keyword>
<dbReference type="GO" id="GO:0005783">
    <property type="term" value="C:endoplasmic reticulum"/>
    <property type="evidence" value="ECO:0007669"/>
    <property type="project" value="TreeGrafter"/>
</dbReference>
<feature type="transmembrane region" description="Helical" evidence="6">
    <location>
        <begin position="285"/>
        <end position="306"/>
    </location>
</feature>
<dbReference type="InterPro" id="IPR050846">
    <property type="entry name" value="TLCD"/>
</dbReference>
<proteinExistence type="predicted"/>
<dbReference type="InterPro" id="IPR006634">
    <property type="entry name" value="TLC-dom"/>
</dbReference>
<dbReference type="Pfam" id="PF03798">
    <property type="entry name" value="TRAM_LAG1_CLN8"/>
    <property type="match status" value="1"/>
</dbReference>
<feature type="domain" description="TLC" evidence="7">
    <location>
        <begin position="89"/>
        <end position="318"/>
    </location>
</feature>
<dbReference type="PANTHER" id="PTHR13439">
    <property type="entry name" value="CT120 PROTEIN"/>
    <property type="match status" value="1"/>
</dbReference>
<comment type="subcellular location">
    <subcellularLocation>
        <location evidence="1">Membrane</location>
        <topology evidence="1">Multi-pass membrane protein</topology>
    </subcellularLocation>
</comment>
<feature type="transmembrane region" description="Helical" evidence="6">
    <location>
        <begin position="225"/>
        <end position="246"/>
    </location>
</feature>
<gene>
    <name evidence="8" type="ORF">D0Z07_2234</name>
</gene>
<dbReference type="SMART" id="SM00724">
    <property type="entry name" value="TLC"/>
    <property type="match status" value="1"/>
</dbReference>
<evidence type="ECO:0000256" key="2">
    <source>
        <dbReference type="ARBA" id="ARBA00022692"/>
    </source>
</evidence>
<dbReference type="AlphaFoldDB" id="A0A9P6VMC6"/>
<feature type="transmembrane region" description="Helical" evidence="6">
    <location>
        <begin position="94"/>
        <end position="114"/>
    </location>
</feature>
<dbReference type="GO" id="GO:0055088">
    <property type="term" value="P:lipid homeostasis"/>
    <property type="evidence" value="ECO:0007669"/>
    <property type="project" value="TreeGrafter"/>
</dbReference>
<evidence type="ECO:0000313" key="8">
    <source>
        <dbReference type="EMBL" id="KAG0650645.1"/>
    </source>
</evidence>
<dbReference type="EMBL" id="VNKQ01000005">
    <property type="protein sequence ID" value="KAG0650645.1"/>
    <property type="molecule type" value="Genomic_DNA"/>
</dbReference>
<organism evidence="8 9">
    <name type="scientific">Hyphodiscus hymeniophilus</name>
    <dbReference type="NCBI Taxonomy" id="353542"/>
    <lineage>
        <taxon>Eukaryota</taxon>
        <taxon>Fungi</taxon>
        <taxon>Dikarya</taxon>
        <taxon>Ascomycota</taxon>
        <taxon>Pezizomycotina</taxon>
        <taxon>Leotiomycetes</taxon>
        <taxon>Helotiales</taxon>
        <taxon>Hyphodiscaceae</taxon>
        <taxon>Hyphodiscus</taxon>
    </lineage>
</organism>
<evidence type="ECO:0000256" key="5">
    <source>
        <dbReference type="PROSITE-ProRule" id="PRU00205"/>
    </source>
</evidence>
<name>A0A9P6VMC6_9HELO</name>
<sequence length="319" mass="36641">MVALKTCSEFFEILDLNTEMSLYFNPLDYLLLDPQVVFGPRCLNLPALPLHLPLVILSAIFYQLVYSVVAPWLWRALEKLNPSPAPLKITHSLWHINIVSIAQSCISTALSFYLSSHREFRHDLSPQEMILGYHRETTRALAVTTGYFVFHLGSTWVQREFHGMFMFGHAMCALFAVSLGFRPLALHYTGAYLLWELPNIFLNFQRQLDNSGRRKTWYRTVNRGFLLSTYAIFRLALGSMTIFQMGRDMILTRRDPHPKLGVQHIVPPLLSTGHQGVQEVQTMPVVLAIIQLGSMAFLHLQGFYWFSKILLKGDLRKVK</sequence>
<dbReference type="OrthoDB" id="10266980at2759"/>
<evidence type="ECO:0000313" key="9">
    <source>
        <dbReference type="Proteomes" id="UP000785200"/>
    </source>
</evidence>
<keyword evidence="3 6" id="KW-1133">Transmembrane helix</keyword>
<evidence type="ECO:0000256" key="1">
    <source>
        <dbReference type="ARBA" id="ARBA00004141"/>
    </source>
</evidence>
<evidence type="ECO:0000256" key="3">
    <source>
        <dbReference type="ARBA" id="ARBA00022989"/>
    </source>
</evidence>
<evidence type="ECO:0000256" key="6">
    <source>
        <dbReference type="SAM" id="Phobius"/>
    </source>
</evidence>
<dbReference type="PANTHER" id="PTHR13439:SF0">
    <property type="entry name" value="TOPOISOMERASE I DAMAGE AFFECTED PROTEIN 4"/>
    <property type="match status" value="1"/>
</dbReference>
<comment type="caution">
    <text evidence="8">The sequence shown here is derived from an EMBL/GenBank/DDBJ whole genome shotgun (WGS) entry which is preliminary data.</text>
</comment>
<keyword evidence="2 5" id="KW-0812">Transmembrane</keyword>
<accession>A0A9P6VMC6</accession>
<feature type="transmembrane region" description="Helical" evidence="6">
    <location>
        <begin position="50"/>
        <end position="74"/>
    </location>
</feature>
<dbReference type="GO" id="GO:0016020">
    <property type="term" value="C:membrane"/>
    <property type="evidence" value="ECO:0007669"/>
    <property type="project" value="UniProtKB-SubCell"/>
</dbReference>
<reference evidence="8" key="1">
    <citation type="submission" date="2019-07" db="EMBL/GenBank/DDBJ databases">
        <title>Hyphodiscus hymeniophilus genome sequencing and assembly.</title>
        <authorList>
            <person name="Kramer G."/>
            <person name="Nodwell J."/>
        </authorList>
    </citation>
    <scope>NUCLEOTIDE SEQUENCE</scope>
    <source>
        <strain evidence="8">ATCC 34498</strain>
    </source>
</reference>